<evidence type="ECO:0000313" key="2">
    <source>
        <dbReference type="EMBL" id="GIH22466.1"/>
    </source>
</evidence>
<evidence type="ECO:0000313" key="3">
    <source>
        <dbReference type="Proteomes" id="UP000640052"/>
    </source>
</evidence>
<dbReference type="EMBL" id="BOOA01000004">
    <property type="protein sequence ID" value="GIH22466.1"/>
    <property type="molecule type" value="Genomic_DNA"/>
</dbReference>
<proteinExistence type="predicted"/>
<feature type="chain" id="PRO_5039027798" evidence="1">
    <location>
        <begin position="19"/>
        <end position="257"/>
    </location>
</feature>
<dbReference type="AlphaFoldDB" id="A0A919Q5D9"/>
<comment type="caution">
    <text evidence="2">The sequence shown here is derived from an EMBL/GenBank/DDBJ whole genome shotgun (WGS) entry which is preliminary data.</text>
</comment>
<protein>
    <submittedName>
        <fullName evidence="2">Uncharacterized protein</fullName>
    </submittedName>
</protein>
<feature type="signal peptide" evidence="1">
    <location>
        <begin position="1"/>
        <end position="18"/>
    </location>
</feature>
<gene>
    <name evidence="2" type="ORF">Aph01nite_07760</name>
</gene>
<dbReference type="Proteomes" id="UP000640052">
    <property type="component" value="Unassembled WGS sequence"/>
</dbReference>
<sequence>MLAVAGAGWLAGAGQAQAATAPDSCLRTAVIGVGNKIANRVTATTGMAAGPRARAAVGTALVAVGRTGVFSALPCDHDPRRRVHRLAAMAGLPGLSMASGVLSVADAAGVAAGSGALALPGLPELTDVAEAGTAGGTVDLSGLPHVPGLPDASALVTLPELPGVPLLPGTPKSPVPNLMLVKGMPGELGGLAAGIPATSGLPAAPAMPVSPAMPAKKLFPPASVLPETASLPATPALPDAFTVTDIAERLLGHALLP</sequence>
<evidence type="ECO:0000256" key="1">
    <source>
        <dbReference type="SAM" id="SignalP"/>
    </source>
</evidence>
<keyword evidence="1" id="KW-0732">Signal</keyword>
<name>A0A919Q5D9_9ACTN</name>
<accession>A0A919Q5D9</accession>
<keyword evidence="3" id="KW-1185">Reference proteome</keyword>
<reference evidence="2" key="1">
    <citation type="submission" date="2021-01" db="EMBL/GenBank/DDBJ databases">
        <title>Whole genome shotgun sequence of Acrocarpospora phusangensis NBRC 108782.</title>
        <authorList>
            <person name="Komaki H."/>
            <person name="Tamura T."/>
        </authorList>
    </citation>
    <scope>NUCLEOTIDE SEQUENCE</scope>
    <source>
        <strain evidence="2">NBRC 108782</strain>
    </source>
</reference>
<organism evidence="2 3">
    <name type="scientific">Acrocarpospora phusangensis</name>
    <dbReference type="NCBI Taxonomy" id="1070424"/>
    <lineage>
        <taxon>Bacteria</taxon>
        <taxon>Bacillati</taxon>
        <taxon>Actinomycetota</taxon>
        <taxon>Actinomycetes</taxon>
        <taxon>Streptosporangiales</taxon>
        <taxon>Streptosporangiaceae</taxon>
        <taxon>Acrocarpospora</taxon>
    </lineage>
</organism>